<name>A2SQ74_METLZ</name>
<evidence type="ECO:0000313" key="4">
    <source>
        <dbReference type="Proteomes" id="UP000000365"/>
    </source>
</evidence>
<dbReference type="InterPro" id="IPR025962">
    <property type="entry name" value="SdpI/YhfL"/>
</dbReference>
<dbReference type="PANTHER" id="PTHR37810:SF5">
    <property type="entry name" value="IMMUNITY PROTEIN SDPI"/>
    <property type="match status" value="1"/>
</dbReference>
<accession>A2SQ74</accession>
<gene>
    <name evidence="3" type="ordered locus">Mlab_0304</name>
</gene>
<sequence>MKIDKTLIITSVICLLPIMLGVVLYDRLPDMIAVHFDFAGNPDNWAPKALVVFGLPIFLCLINIICNVSTRKYGGENQSMLVKFCRWLVAIISIVIVPIMLFKALGADIPIQIIAPVLVGVVFVVIGNYSPKTKQNPVVGVRIPWTLESEENWRRTHRFAGYLWMIGGFVLIVAAFFMYYGFAYIWAAVFFGVIISMIAAPILYSYYLHKKGI</sequence>
<dbReference type="GO" id="GO:0009636">
    <property type="term" value="P:response to toxic substance"/>
    <property type="evidence" value="ECO:0007669"/>
    <property type="project" value="TreeGrafter"/>
</dbReference>
<protein>
    <recommendedName>
        <fullName evidence="2">DUF1648 domain-containing protein</fullName>
    </recommendedName>
</protein>
<feature type="transmembrane region" description="Helical" evidence="1">
    <location>
        <begin position="185"/>
        <end position="207"/>
    </location>
</feature>
<keyword evidence="1" id="KW-0812">Transmembrane</keyword>
<feature type="transmembrane region" description="Helical" evidence="1">
    <location>
        <begin position="159"/>
        <end position="179"/>
    </location>
</feature>
<keyword evidence="1" id="KW-1133">Transmembrane helix</keyword>
<feature type="transmembrane region" description="Helical" evidence="1">
    <location>
        <begin position="7"/>
        <end position="25"/>
    </location>
</feature>
<dbReference type="RefSeq" id="WP_011832681.1">
    <property type="nucleotide sequence ID" value="NC_008942.1"/>
</dbReference>
<keyword evidence="4" id="KW-1185">Reference proteome</keyword>
<dbReference type="PIRSF" id="PIRSF038959">
    <property type="entry name" value="SdpI"/>
    <property type="match status" value="1"/>
</dbReference>
<organism evidence="3 4">
    <name type="scientific">Methanocorpusculum labreanum (strain ATCC 43576 / DSM 4855 / Z)</name>
    <dbReference type="NCBI Taxonomy" id="410358"/>
    <lineage>
        <taxon>Archaea</taxon>
        <taxon>Methanobacteriati</taxon>
        <taxon>Methanobacteriota</taxon>
        <taxon>Stenosarchaea group</taxon>
        <taxon>Methanomicrobia</taxon>
        <taxon>Methanomicrobiales</taxon>
        <taxon>Methanocorpusculaceae</taxon>
        <taxon>Methanocorpusculum</taxon>
    </lineage>
</organism>
<dbReference type="AlphaFoldDB" id="A2SQ74"/>
<dbReference type="EMBL" id="CP000559">
    <property type="protein sequence ID" value="ABN06480.1"/>
    <property type="molecule type" value="Genomic_DNA"/>
</dbReference>
<feature type="transmembrane region" description="Helical" evidence="1">
    <location>
        <begin position="45"/>
        <end position="66"/>
    </location>
</feature>
<feature type="transmembrane region" description="Helical" evidence="1">
    <location>
        <begin position="87"/>
        <end position="105"/>
    </location>
</feature>
<dbReference type="InterPro" id="IPR012867">
    <property type="entry name" value="DUF1648"/>
</dbReference>
<dbReference type="PANTHER" id="PTHR37810">
    <property type="entry name" value="IMMUNITY PROTEIN SDPI"/>
    <property type="match status" value="1"/>
</dbReference>
<dbReference type="GeneID" id="4795278"/>
<dbReference type="KEGG" id="mla:Mlab_0304"/>
<dbReference type="eggNOG" id="arCOG04484">
    <property type="taxonomic scope" value="Archaea"/>
</dbReference>
<feature type="transmembrane region" description="Helical" evidence="1">
    <location>
        <begin position="111"/>
        <end position="129"/>
    </location>
</feature>
<feature type="domain" description="DUF1648" evidence="2">
    <location>
        <begin position="12"/>
        <end position="58"/>
    </location>
</feature>
<evidence type="ECO:0000313" key="3">
    <source>
        <dbReference type="EMBL" id="ABN06480.1"/>
    </source>
</evidence>
<proteinExistence type="predicted"/>
<evidence type="ECO:0000259" key="2">
    <source>
        <dbReference type="Pfam" id="PF07853"/>
    </source>
</evidence>
<dbReference type="Pfam" id="PF07853">
    <property type="entry name" value="DUF1648"/>
    <property type="match status" value="1"/>
</dbReference>
<dbReference type="InterPro" id="IPR026272">
    <property type="entry name" value="SdpI"/>
</dbReference>
<dbReference type="Pfam" id="PF13630">
    <property type="entry name" value="SdpI"/>
    <property type="match status" value="1"/>
</dbReference>
<dbReference type="Proteomes" id="UP000000365">
    <property type="component" value="Chromosome"/>
</dbReference>
<dbReference type="HOGENOM" id="CLU_093038_0_0_2"/>
<reference evidence="3 4" key="1">
    <citation type="journal article" date="2009" name="Stand. Genomic Sci.">
        <title>Complete genome sequence of Methanocorpusculum labreanum type strain Z.</title>
        <authorList>
            <person name="Anderson I.J."/>
            <person name="Sieprawska-Lupa M."/>
            <person name="Goltsman E."/>
            <person name="Lapidus A."/>
            <person name="Copeland A."/>
            <person name="Glavina Del Rio T."/>
            <person name="Tice H."/>
            <person name="Dalin E."/>
            <person name="Barry K."/>
            <person name="Pitluck S."/>
            <person name="Hauser L."/>
            <person name="Land M."/>
            <person name="Lucas S."/>
            <person name="Richardson P."/>
            <person name="Whitman W.B."/>
            <person name="Kyrpides N.C."/>
        </authorList>
    </citation>
    <scope>NUCLEOTIDE SEQUENCE [LARGE SCALE GENOMIC DNA]</scope>
    <source>
        <strain evidence="4">ATCC 43576 / DSM 4855 / Z</strain>
    </source>
</reference>
<dbReference type="OrthoDB" id="102247at2157"/>
<evidence type="ECO:0000256" key="1">
    <source>
        <dbReference type="SAM" id="Phobius"/>
    </source>
</evidence>
<keyword evidence="1" id="KW-0472">Membrane</keyword>